<protein>
    <submittedName>
        <fullName evidence="2">Uncharacterized protein</fullName>
    </submittedName>
</protein>
<dbReference type="Proteomes" id="UP000223102">
    <property type="component" value="Segment"/>
</dbReference>
<accession>A0A218KBV4</accession>
<evidence type="ECO:0000313" key="3">
    <source>
        <dbReference type="Proteomes" id="UP000223102"/>
    </source>
</evidence>
<feature type="compositionally biased region" description="Basic residues" evidence="1">
    <location>
        <begin position="1"/>
        <end position="11"/>
    </location>
</feature>
<dbReference type="EMBL" id="KT070867">
    <property type="protein sequence ID" value="AKQ08366.1"/>
    <property type="molecule type" value="Genomic_DNA"/>
</dbReference>
<sequence>MARKKKNKKKTIGVMTQNRGVQAPPTVADENKKKKNNRKRVKEDIRKGKYDD</sequence>
<proteinExistence type="predicted"/>
<keyword evidence="3" id="KW-1185">Reference proteome</keyword>
<gene>
    <name evidence="2" type="ORF">PBC2_051</name>
</gene>
<reference evidence="2 3" key="1">
    <citation type="submission" date="2015-06" db="EMBL/GenBank/DDBJ databases">
        <title>Complete genome sequence of Bacillus cereus phage PBC2.</title>
        <authorList>
            <person name="Kong M."/>
            <person name="Ryu S."/>
        </authorList>
    </citation>
    <scope>NUCLEOTIDE SEQUENCE [LARGE SCALE GENOMIC DNA]</scope>
</reference>
<evidence type="ECO:0000313" key="2">
    <source>
        <dbReference type="EMBL" id="AKQ08366.1"/>
    </source>
</evidence>
<organism evidence="2 3">
    <name type="scientific">Bacillus phage PBC2</name>
    <dbReference type="NCBI Taxonomy" id="1675029"/>
    <lineage>
        <taxon>Viruses</taxon>
        <taxon>Duplodnaviria</taxon>
        <taxon>Heunggongvirae</taxon>
        <taxon>Uroviricota</taxon>
        <taxon>Caudoviricetes</taxon>
        <taxon>Andregratiavirinae</taxon>
        <taxon>Haetaevirus</taxon>
        <taxon>Haetaevirus PBC2</taxon>
    </lineage>
</organism>
<feature type="region of interest" description="Disordered" evidence="1">
    <location>
        <begin position="1"/>
        <end position="52"/>
    </location>
</feature>
<name>A0A218KBV4_9CAUD</name>
<evidence type="ECO:0000256" key="1">
    <source>
        <dbReference type="SAM" id="MobiDB-lite"/>
    </source>
</evidence>
<feature type="compositionally biased region" description="Basic and acidic residues" evidence="1">
    <location>
        <begin position="41"/>
        <end position="52"/>
    </location>
</feature>